<dbReference type="Pfam" id="PF00589">
    <property type="entry name" value="Phage_integrase"/>
    <property type="match status" value="1"/>
</dbReference>
<dbReference type="Gene3D" id="1.10.150.130">
    <property type="match status" value="1"/>
</dbReference>
<dbReference type="InterPro" id="IPR050090">
    <property type="entry name" value="Tyrosine_recombinase_XerCD"/>
</dbReference>
<name>A0A7C5Z325_9FIRM</name>
<feature type="domain" description="Tyr recombinase" evidence="6">
    <location>
        <begin position="174"/>
        <end position="378"/>
    </location>
</feature>
<dbReference type="InterPro" id="IPR004107">
    <property type="entry name" value="Integrase_SAM-like_N"/>
</dbReference>
<dbReference type="PANTHER" id="PTHR30349:SF64">
    <property type="entry name" value="PROPHAGE INTEGRASE INTD-RELATED"/>
    <property type="match status" value="1"/>
</dbReference>
<evidence type="ECO:0000256" key="4">
    <source>
        <dbReference type="ARBA" id="ARBA00023172"/>
    </source>
</evidence>
<comment type="similarity">
    <text evidence="1">Belongs to the 'phage' integrase family.</text>
</comment>
<dbReference type="PANTHER" id="PTHR30349">
    <property type="entry name" value="PHAGE INTEGRASE-RELATED"/>
    <property type="match status" value="1"/>
</dbReference>
<dbReference type="AlphaFoldDB" id="A0A7C5Z325"/>
<evidence type="ECO:0000259" key="7">
    <source>
        <dbReference type="PROSITE" id="PS51900"/>
    </source>
</evidence>
<feature type="domain" description="Core-binding (CB)" evidence="7">
    <location>
        <begin position="68"/>
        <end position="151"/>
    </location>
</feature>
<evidence type="ECO:0000256" key="3">
    <source>
        <dbReference type="ARBA" id="ARBA00023125"/>
    </source>
</evidence>
<dbReference type="InterPro" id="IPR013762">
    <property type="entry name" value="Integrase-like_cat_sf"/>
</dbReference>
<dbReference type="InterPro" id="IPR044068">
    <property type="entry name" value="CB"/>
</dbReference>
<dbReference type="GO" id="GO:0006310">
    <property type="term" value="P:DNA recombination"/>
    <property type="evidence" value="ECO:0007669"/>
    <property type="project" value="UniProtKB-KW"/>
</dbReference>
<evidence type="ECO:0000259" key="6">
    <source>
        <dbReference type="PROSITE" id="PS51898"/>
    </source>
</evidence>
<keyword evidence="2" id="KW-0229">DNA integration</keyword>
<dbReference type="PROSITE" id="PS51900">
    <property type="entry name" value="CB"/>
    <property type="match status" value="1"/>
</dbReference>
<reference evidence="8" key="1">
    <citation type="journal article" date="2020" name="mSystems">
        <title>Genome- and Community-Level Interaction Insights into Carbon Utilization and Element Cycling Functions of Hydrothermarchaeota in Hydrothermal Sediment.</title>
        <authorList>
            <person name="Zhou Z."/>
            <person name="Liu Y."/>
            <person name="Xu W."/>
            <person name="Pan J."/>
            <person name="Luo Z.H."/>
            <person name="Li M."/>
        </authorList>
    </citation>
    <scope>NUCLEOTIDE SEQUENCE [LARGE SCALE GENOMIC DNA]</scope>
    <source>
        <strain evidence="8">SpSt-102</strain>
    </source>
</reference>
<dbReference type="SUPFAM" id="SSF56349">
    <property type="entry name" value="DNA breaking-rejoining enzymes"/>
    <property type="match status" value="1"/>
</dbReference>
<evidence type="ECO:0000313" key="8">
    <source>
        <dbReference type="EMBL" id="HHS01055.1"/>
    </source>
</evidence>
<dbReference type="GO" id="GO:0015074">
    <property type="term" value="P:DNA integration"/>
    <property type="evidence" value="ECO:0007669"/>
    <property type="project" value="UniProtKB-KW"/>
</dbReference>
<dbReference type="Gene3D" id="1.10.443.10">
    <property type="entry name" value="Intergrase catalytic core"/>
    <property type="match status" value="1"/>
</dbReference>
<dbReference type="PROSITE" id="PS51898">
    <property type="entry name" value="TYR_RECOMBINASE"/>
    <property type="match status" value="1"/>
</dbReference>
<comment type="caution">
    <text evidence="8">The sequence shown here is derived from an EMBL/GenBank/DDBJ whole genome shotgun (WGS) entry which is preliminary data.</text>
</comment>
<dbReference type="CDD" id="cd01189">
    <property type="entry name" value="INT_ICEBs1_C_like"/>
    <property type="match status" value="1"/>
</dbReference>
<dbReference type="InterPro" id="IPR011010">
    <property type="entry name" value="DNA_brk_join_enz"/>
</dbReference>
<dbReference type="InterPro" id="IPR010998">
    <property type="entry name" value="Integrase_recombinase_N"/>
</dbReference>
<protein>
    <submittedName>
        <fullName evidence="8">Site-specific integrase</fullName>
    </submittedName>
</protein>
<keyword evidence="3 5" id="KW-0238">DNA-binding</keyword>
<sequence length="393" mass="45811">MARRGKGEGSIFKRKDGRWCGFITVGHDEKGNQKKKFFYGKTRQEVADKIRKALNEIEQGFLVDSSDITVAKWFKTWLWQYKKQTLKESTFSDYEGIIRNHINPTLGRIKLKDLRPEHLQTLYNEKFESGLSLSKIKHIHTVIHSALKQAVKNGIIPRNVSEATNLPCKDKTKKEIRVLTPEEQQKFLETIENERLKPLFILALTTGMRLGELLALRWENIDFENRIIVVANSLRRIKTFNNERNKTVLAITDVKSEKSHRIIPLPEAAYYELLEHRKRQEEEKKQAGSAYRDMGFVFATRVGTPIDPRNFERTFYRIIKKAGLDINFHALRHTFATRLLEANTHPKVVQELLGHKDITTTMNIYSHVLFEIKKEAIDKMNSIVIRKNKDDTL</sequence>
<proteinExistence type="inferred from homology"/>
<accession>A0A7C5Z325</accession>
<dbReference type="InterPro" id="IPR002104">
    <property type="entry name" value="Integrase_catalytic"/>
</dbReference>
<evidence type="ECO:0000256" key="2">
    <source>
        <dbReference type="ARBA" id="ARBA00022908"/>
    </source>
</evidence>
<gene>
    <name evidence="8" type="ORF">ENL71_00665</name>
</gene>
<keyword evidence="4" id="KW-0233">DNA recombination</keyword>
<evidence type="ECO:0000256" key="1">
    <source>
        <dbReference type="ARBA" id="ARBA00008857"/>
    </source>
</evidence>
<organism evidence="8">
    <name type="scientific">Caldicellulosiruptor owensensis</name>
    <dbReference type="NCBI Taxonomy" id="55205"/>
    <lineage>
        <taxon>Bacteria</taxon>
        <taxon>Bacillati</taxon>
        <taxon>Bacillota</taxon>
        <taxon>Bacillota incertae sedis</taxon>
        <taxon>Caldicellulosiruptorales</taxon>
        <taxon>Caldicellulosiruptoraceae</taxon>
        <taxon>Caldicellulosiruptor</taxon>
    </lineage>
</organism>
<dbReference type="GO" id="GO:0003677">
    <property type="term" value="F:DNA binding"/>
    <property type="evidence" value="ECO:0007669"/>
    <property type="project" value="UniProtKB-UniRule"/>
</dbReference>
<dbReference type="Pfam" id="PF14659">
    <property type="entry name" value="Phage_int_SAM_3"/>
    <property type="match status" value="1"/>
</dbReference>
<evidence type="ECO:0000256" key="5">
    <source>
        <dbReference type="PROSITE-ProRule" id="PRU01248"/>
    </source>
</evidence>
<dbReference type="EMBL" id="DRUZ01000010">
    <property type="protein sequence ID" value="HHS01055.1"/>
    <property type="molecule type" value="Genomic_DNA"/>
</dbReference>